<dbReference type="SUPFAM" id="SSF46894">
    <property type="entry name" value="C-terminal effector domain of the bipartite response regulators"/>
    <property type="match status" value="1"/>
</dbReference>
<dbReference type="SMART" id="SM00028">
    <property type="entry name" value="TPR"/>
    <property type="match status" value="5"/>
</dbReference>
<accession>A0A6J4VEF4</accession>
<reference evidence="2" key="1">
    <citation type="submission" date="2020-02" db="EMBL/GenBank/DDBJ databases">
        <authorList>
            <person name="Meier V. D."/>
        </authorList>
    </citation>
    <scope>NUCLEOTIDE SEQUENCE</scope>
    <source>
        <strain evidence="2">AVDCRST_MAG59</strain>
    </source>
</reference>
<protein>
    <recommendedName>
        <fullName evidence="1">HTH luxR-type domain-containing protein</fullName>
    </recommendedName>
</protein>
<evidence type="ECO:0000259" key="1">
    <source>
        <dbReference type="PROSITE" id="PS50043"/>
    </source>
</evidence>
<dbReference type="GO" id="GO:0006355">
    <property type="term" value="P:regulation of DNA-templated transcription"/>
    <property type="evidence" value="ECO:0007669"/>
    <property type="project" value="InterPro"/>
</dbReference>
<dbReference type="Pfam" id="PF13424">
    <property type="entry name" value="TPR_12"/>
    <property type="match status" value="2"/>
</dbReference>
<dbReference type="EMBL" id="CADCWF010000257">
    <property type="protein sequence ID" value="CAA9571633.1"/>
    <property type="molecule type" value="Genomic_DNA"/>
</dbReference>
<dbReference type="SMART" id="SM00421">
    <property type="entry name" value="HTH_LUXR"/>
    <property type="match status" value="1"/>
</dbReference>
<sequence>MRSLPEPSSPLLGRERELAAATDILRRGAARLVTLTGPGGVGKTRLALRVAAAFGADLPGGADFVPLAQIRNPGLVAAAVARRLGVNDDGARSLVEALTSELGGAPRLVLLDNFEQVLPAAPLLSELLTACPNLTLLVTSRAPLRVSGEHAYPVPPLALPDRAEQPPLSQLAEMPAVRLFLDRARAADPGLALTEANVEAAVEICRRLDGLPLAIELAAARSRLLPPAAVLARLGQRLPLLTGGPRDAPDRLRTMRDAIAWSHDLLAPDEQALFRHLAVFVGGFDLAAAEVAGVGAAEPRPEGRDRGAGDPAPCSWSPVLDLLATLVDQSLVQRTEGAAEAGTDPRFSMLETIREFALERLAASGEEESARRAHAAHFLALAGRAQEGLKGADEATWLDRIETEHDNFRAVLDWALAAEPATALRLCPLLTRFWVFRGYAREGSDWLERALAEADDSPTHDRARASVEAGSLAEELGRFDRAAALYGEALTIWRGLGDREGVTKTLDYLGYLAQLRGDLAAAVALHEEALATARVSGNPRLVAIVRVNLAGALSVQGDLAAATALLDESLAHWRATDQPYHVSVVLNDLGSIALQRGEVGRAIACYEESLRLKRDLGHLPGIADVLGGLGRALVEAGEVERGAAMIAEAIDRLRALGAPRVAALAQIHLSRAAHLRGDDEAASALLTDALTTLHRLGDRASIAEALEVVARRCAERRAAAAAVRLDAAAQRLREATGAAREPREIAAHEAAMAAARAALGEAASATAAAAGRDLMSVDAVAEAVAALATAASPAPSANPVPLLSADGCLTRREREVLRLVAAGRSDREIAAALSISPRTAEWHVTNVLSKLDLDSRVAAAAFAIRHGLA</sequence>
<dbReference type="Gene3D" id="3.40.50.300">
    <property type="entry name" value="P-loop containing nucleotide triphosphate hydrolases"/>
    <property type="match status" value="1"/>
</dbReference>
<dbReference type="InterPro" id="IPR000792">
    <property type="entry name" value="Tscrpt_reg_LuxR_C"/>
</dbReference>
<dbReference type="PANTHER" id="PTHR47691:SF3">
    <property type="entry name" value="HTH-TYPE TRANSCRIPTIONAL REGULATOR RV0890C-RELATED"/>
    <property type="match status" value="1"/>
</dbReference>
<name>A0A6J4VEF4_9BACT</name>
<dbReference type="PANTHER" id="PTHR47691">
    <property type="entry name" value="REGULATOR-RELATED"/>
    <property type="match status" value="1"/>
</dbReference>
<dbReference type="InterPro" id="IPR036388">
    <property type="entry name" value="WH-like_DNA-bd_sf"/>
</dbReference>
<dbReference type="CDD" id="cd06170">
    <property type="entry name" value="LuxR_C_like"/>
    <property type="match status" value="1"/>
</dbReference>
<organism evidence="2">
    <name type="scientific">uncultured Thermomicrobiales bacterium</name>
    <dbReference type="NCBI Taxonomy" id="1645740"/>
    <lineage>
        <taxon>Bacteria</taxon>
        <taxon>Pseudomonadati</taxon>
        <taxon>Thermomicrobiota</taxon>
        <taxon>Thermomicrobia</taxon>
        <taxon>Thermomicrobiales</taxon>
        <taxon>environmental samples</taxon>
    </lineage>
</organism>
<dbReference type="InterPro" id="IPR011990">
    <property type="entry name" value="TPR-like_helical_dom_sf"/>
</dbReference>
<dbReference type="GO" id="GO:0003677">
    <property type="term" value="F:DNA binding"/>
    <property type="evidence" value="ECO:0007669"/>
    <property type="project" value="InterPro"/>
</dbReference>
<dbReference type="SUPFAM" id="SSF48452">
    <property type="entry name" value="TPR-like"/>
    <property type="match status" value="2"/>
</dbReference>
<proteinExistence type="predicted"/>
<dbReference type="SUPFAM" id="SSF52540">
    <property type="entry name" value="P-loop containing nucleoside triphosphate hydrolases"/>
    <property type="match status" value="1"/>
</dbReference>
<dbReference type="Gene3D" id="1.10.10.10">
    <property type="entry name" value="Winged helix-like DNA-binding domain superfamily/Winged helix DNA-binding domain"/>
    <property type="match status" value="1"/>
</dbReference>
<dbReference type="Pfam" id="PF00196">
    <property type="entry name" value="GerE"/>
    <property type="match status" value="1"/>
</dbReference>
<dbReference type="InterPro" id="IPR016032">
    <property type="entry name" value="Sig_transdc_resp-reg_C-effctor"/>
</dbReference>
<dbReference type="AlphaFoldDB" id="A0A6J4VEF4"/>
<dbReference type="InterPro" id="IPR019734">
    <property type="entry name" value="TPR_rpt"/>
</dbReference>
<feature type="domain" description="HTH luxR-type" evidence="1">
    <location>
        <begin position="802"/>
        <end position="867"/>
    </location>
</feature>
<gene>
    <name evidence="2" type="ORF">AVDCRST_MAG59-3591</name>
</gene>
<dbReference type="Gene3D" id="1.25.40.10">
    <property type="entry name" value="Tetratricopeptide repeat domain"/>
    <property type="match status" value="1"/>
</dbReference>
<dbReference type="PRINTS" id="PR00038">
    <property type="entry name" value="HTHLUXR"/>
</dbReference>
<dbReference type="InterPro" id="IPR027417">
    <property type="entry name" value="P-loop_NTPase"/>
</dbReference>
<evidence type="ECO:0000313" key="2">
    <source>
        <dbReference type="EMBL" id="CAA9571633.1"/>
    </source>
</evidence>
<dbReference type="PROSITE" id="PS50043">
    <property type="entry name" value="HTH_LUXR_2"/>
    <property type="match status" value="1"/>
</dbReference>